<proteinExistence type="predicted"/>
<sequence length="490" mass="55200">MMKKQKSTVTRVGHFLLCALTALLIASPIQAATVYKSKEIYYPPNPNNLDYRYTDGLHKIGPRHAVFVVPTSEEGGVFGSYREEGLYVFDAVTKQASKVASLQSPGDTSIRVTRANSREVWVDVMGNLFLANSQTGSVKLINYFGVEYGGSLGPWQSCLGFGSEIFVVNNFSYISVSDYCEVQPGDSRNFIFDHSRQTLSPITYDFLPDGEEYWGRKFVFDNPLQSDKTAIGVYLTPENGDAPQVMQYWEIDPESKKTRLLKEDSMVFYYSRFSGSAKTSKGIFVCSHDNVIRIANNLSVDVMPNYPDAGCDHIKEYQDHLIWEPDTRNIFVLSDGTLRSPTYLEYNKNTYLYLGCETWGKLFYERFSGSSYSPASSINYIDERFNRVEIPLDTETGIYSCLNNKLVLTSNGGQRSIYDLLTNTNTKVFGSGYESGLTQFVELGSSLFVLKSRREESENGNVEKVDFSLHELILADLPTISPIYDLLLSD</sequence>
<dbReference type="InParanoid" id="A0A395JN46"/>
<keyword evidence="3" id="KW-1185">Reference proteome</keyword>
<feature type="chain" id="PRO_5017214209" evidence="1">
    <location>
        <begin position="32"/>
        <end position="490"/>
    </location>
</feature>
<dbReference type="Proteomes" id="UP000253083">
    <property type="component" value="Unassembled WGS sequence"/>
</dbReference>
<keyword evidence="1" id="KW-0732">Signal</keyword>
<evidence type="ECO:0000313" key="3">
    <source>
        <dbReference type="Proteomes" id="UP000253083"/>
    </source>
</evidence>
<reference evidence="2 3" key="1">
    <citation type="submission" date="2018-06" db="EMBL/GenBank/DDBJ databases">
        <title>Genomic Encyclopedia of Type Strains, Phase IV (KMG-IV): sequencing the most valuable type-strain genomes for metagenomic binning, comparative biology and taxonomic classification.</title>
        <authorList>
            <person name="Goeker M."/>
        </authorList>
    </citation>
    <scope>NUCLEOTIDE SEQUENCE [LARGE SCALE GENOMIC DNA]</scope>
    <source>
        <strain evidence="2 3">DSM 24032</strain>
    </source>
</reference>
<gene>
    <name evidence="2" type="ORF">DFR28_101281</name>
</gene>
<evidence type="ECO:0000256" key="1">
    <source>
        <dbReference type="SAM" id="SignalP"/>
    </source>
</evidence>
<protein>
    <submittedName>
        <fullName evidence="2">Uncharacterized protein</fullName>
    </submittedName>
</protein>
<dbReference type="EMBL" id="QNRT01000001">
    <property type="protein sequence ID" value="RBP52897.1"/>
    <property type="molecule type" value="Genomic_DNA"/>
</dbReference>
<comment type="caution">
    <text evidence="2">The sequence shown here is derived from an EMBL/GenBank/DDBJ whole genome shotgun (WGS) entry which is preliminary data.</text>
</comment>
<evidence type="ECO:0000313" key="2">
    <source>
        <dbReference type="EMBL" id="RBP52897.1"/>
    </source>
</evidence>
<dbReference type="AlphaFoldDB" id="A0A395JN46"/>
<organism evidence="2 3">
    <name type="scientific">Arenicella xantha</name>
    <dbReference type="NCBI Taxonomy" id="644221"/>
    <lineage>
        <taxon>Bacteria</taxon>
        <taxon>Pseudomonadati</taxon>
        <taxon>Pseudomonadota</taxon>
        <taxon>Gammaproteobacteria</taxon>
        <taxon>Arenicellales</taxon>
        <taxon>Arenicellaceae</taxon>
        <taxon>Arenicella</taxon>
    </lineage>
</organism>
<name>A0A395JN46_9GAMM</name>
<accession>A0A395JN46</accession>
<feature type="signal peptide" evidence="1">
    <location>
        <begin position="1"/>
        <end position="31"/>
    </location>
</feature>